<dbReference type="InterPro" id="IPR015943">
    <property type="entry name" value="WD40/YVTN_repeat-like_dom_sf"/>
</dbReference>
<dbReference type="InterPro" id="IPR013320">
    <property type="entry name" value="ConA-like_dom_sf"/>
</dbReference>
<gene>
    <name evidence="2" type="ordered locus">AMIS_50310</name>
</gene>
<dbReference type="EMBL" id="AP012319">
    <property type="protein sequence ID" value="BAL90251.1"/>
    <property type="molecule type" value="Genomic_DNA"/>
</dbReference>
<protein>
    <submittedName>
        <fullName evidence="2">Uncharacterized protein</fullName>
    </submittedName>
</protein>
<proteinExistence type="predicted"/>
<dbReference type="Gene3D" id="2.130.10.10">
    <property type="entry name" value="YVTN repeat-like/Quinoprotein amine dehydrogenase"/>
    <property type="match status" value="1"/>
</dbReference>
<dbReference type="PATRIC" id="fig|512565.3.peg.5023"/>
<dbReference type="SUPFAM" id="SSF50998">
    <property type="entry name" value="Quinoprotein alcohol dehydrogenase-like"/>
    <property type="match status" value="1"/>
</dbReference>
<organism evidence="2 3">
    <name type="scientific">Actinoplanes missouriensis (strain ATCC 14538 / DSM 43046 / CBS 188.64 / JCM 3121 / NBRC 102363 / NCIMB 12654 / NRRL B-3342 / UNCC 431)</name>
    <dbReference type="NCBI Taxonomy" id="512565"/>
    <lineage>
        <taxon>Bacteria</taxon>
        <taxon>Bacillati</taxon>
        <taxon>Actinomycetota</taxon>
        <taxon>Actinomycetes</taxon>
        <taxon>Micromonosporales</taxon>
        <taxon>Micromonosporaceae</taxon>
        <taxon>Actinoplanes</taxon>
    </lineage>
</organism>
<dbReference type="KEGG" id="ams:AMIS_50310"/>
<feature type="region of interest" description="Disordered" evidence="1">
    <location>
        <begin position="400"/>
        <end position="422"/>
    </location>
</feature>
<keyword evidence="3" id="KW-1185">Reference proteome</keyword>
<dbReference type="PANTHER" id="PTHR31778">
    <property type="entry name" value="BUD SITE SELECTION PROTEIN RAX2"/>
    <property type="match status" value="1"/>
</dbReference>
<evidence type="ECO:0000313" key="3">
    <source>
        <dbReference type="Proteomes" id="UP000007882"/>
    </source>
</evidence>
<dbReference type="OrthoDB" id="5506986at2"/>
<dbReference type="PANTHER" id="PTHR31778:SF2">
    <property type="entry name" value="BUD SITE SELECTION PROTEIN RAX2"/>
    <property type="match status" value="1"/>
</dbReference>
<dbReference type="Pfam" id="PF13385">
    <property type="entry name" value="Laminin_G_3"/>
    <property type="match status" value="1"/>
</dbReference>
<dbReference type="eggNOG" id="COG1520">
    <property type="taxonomic scope" value="Bacteria"/>
</dbReference>
<dbReference type="SUPFAM" id="SSF49899">
    <property type="entry name" value="Concanavalin A-like lectins/glucanases"/>
    <property type="match status" value="1"/>
</dbReference>
<dbReference type="Proteomes" id="UP000007882">
    <property type="component" value="Chromosome"/>
</dbReference>
<accession>I0HB64</accession>
<evidence type="ECO:0000256" key="1">
    <source>
        <dbReference type="SAM" id="MobiDB-lite"/>
    </source>
</evidence>
<name>I0HB64_ACTM4</name>
<dbReference type="AlphaFoldDB" id="I0HB64"/>
<dbReference type="InterPro" id="IPR011047">
    <property type="entry name" value="Quinoprotein_ADH-like_sf"/>
</dbReference>
<sequence length="642" mass="65729">MLGGVKVRRVGVGRWPVPVRRMLTVGLATVLVAAGGTAFAEIVSPDPVTTPSFNGSVYAVAYRGDTVYVGGNFTSAIVNGRGIPRTRLAAFHARTGALLDWKPVADANVRALAVEGDTVYAAGDFDTVNGESRDAVAGIGATTGALTPLQHTVVGQPNALAAGNGRLYVGGRITAVDGMPRGNLAAFTLATGAVDPWAPTTDDMVNALAVTDDRVYIGGRFHRTNNVSTTLRLTAVDPVTGVLDRTFRAKPVSQVFALAAHPDGVFAALGGQGGRAVSYTRTGETRWTRVFDGDAQAIALLNDVVYVGGHFDKACTTTNNGARGICTDGSVVRGKLAAADQEGNLLEWSPQANGVAGTRQLVASEPLGAISAVGDFTVIGGATRKRYAEFAGTAPSAFVETTPAPSSPASASAAGSPASSSASSVAASVPAGHVASYNFDTTIADGTFDDGSGHGNLLRAVLRNGAAVKLVPHGSGQALTFPATCGGSTCPRLILQSGDTGDLNPGTRPLRYGAGVLLSPAETGSGENILQKGYSTGGGQYKLQVDGLSGKPSCGISDKVGTTMYVARSRTSVADGDWHSLECRRTGPTLAILVDDRLEASVAVPVELAVESEHPFTIGGKGVGPNNDQFHGTLDDVWVQIG</sequence>
<feature type="compositionally biased region" description="Low complexity" evidence="1">
    <location>
        <begin position="403"/>
        <end position="422"/>
    </location>
</feature>
<reference evidence="2 3" key="1">
    <citation type="submission" date="2012-02" db="EMBL/GenBank/DDBJ databases">
        <title>Complete genome sequence of Actinoplanes missouriensis 431 (= NBRC 102363).</title>
        <authorList>
            <person name="Ohnishi Y."/>
            <person name="Ishikawa J."/>
            <person name="Sekine M."/>
            <person name="Hosoyama A."/>
            <person name="Harada T."/>
            <person name="Narita H."/>
            <person name="Hata T."/>
            <person name="Konno Y."/>
            <person name="Tutikane K."/>
            <person name="Fujita N."/>
            <person name="Horinouchi S."/>
            <person name="Hayakawa M."/>
        </authorList>
    </citation>
    <scope>NUCLEOTIDE SEQUENCE [LARGE SCALE GENOMIC DNA]</scope>
    <source>
        <strain evidence="3">ATCC 14538 / DSM 43046 / CBS 188.64 / JCM 3121 / NBRC 102363 / NCIMB 12654 / NRRL B-3342 / UNCC 431</strain>
    </source>
</reference>
<dbReference type="STRING" id="512565.AMIS_50310"/>
<dbReference type="HOGENOM" id="CLU_452463_0_0_11"/>
<dbReference type="GO" id="GO:1902929">
    <property type="term" value="C:plasma membrane of growing cell tip"/>
    <property type="evidence" value="ECO:0007669"/>
    <property type="project" value="TreeGrafter"/>
</dbReference>
<evidence type="ECO:0000313" key="2">
    <source>
        <dbReference type="EMBL" id="BAL90251.1"/>
    </source>
</evidence>
<dbReference type="Gene3D" id="2.60.120.200">
    <property type="match status" value="1"/>
</dbReference>